<protein>
    <submittedName>
        <fullName evidence="3">Uncharacterized protein</fullName>
    </submittedName>
</protein>
<feature type="region of interest" description="Disordered" evidence="1">
    <location>
        <begin position="32"/>
        <end position="66"/>
    </location>
</feature>
<dbReference type="EMBL" id="CM018041">
    <property type="protein sequence ID" value="KAA8533420.1"/>
    <property type="molecule type" value="Genomic_DNA"/>
</dbReference>
<keyword evidence="4" id="KW-1185">Reference proteome</keyword>
<dbReference type="AlphaFoldDB" id="A0A5J5AS64"/>
<accession>A0A5J5AS64</accession>
<proteinExistence type="predicted"/>
<dbReference type="Proteomes" id="UP000325577">
    <property type="component" value="Linkage Group LG18"/>
</dbReference>
<gene>
    <name evidence="3" type="ORF">F0562_031146</name>
</gene>
<feature type="compositionally biased region" description="Basic and acidic residues" evidence="1">
    <location>
        <begin position="49"/>
        <end position="66"/>
    </location>
</feature>
<feature type="chain" id="PRO_5023816850" evidence="2">
    <location>
        <begin position="32"/>
        <end position="66"/>
    </location>
</feature>
<organism evidence="3 4">
    <name type="scientific">Nyssa sinensis</name>
    <dbReference type="NCBI Taxonomy" id="561372"/>
    <lineage>
        <taxon>Eukaryota</taxon>
        <taxon>Viridiplantae</taxon>
        <taxon>Streptophyta</taxon>
        <taxon>Embryophyta</taxon>
        <taxon>Tracheophyta</taxon>
        <taxon>Spermatophyta</taxon>
        <taxon>Magnoliopsida</taxon>
        <taxon>eudicotyledons</taxon>
        <taxon>Gunneridae</taxon>
        <taxon>Pentapetalae</taxon>
        <taxon>asterids</taxon>
        <taxon>Cornales</taxon>
        <taxon>Nyssaceae</taxon>
        <taxon>Nyssa</taxon>
    </lineage>
</organism>
<evidence type="ECO:0000313" key="3">
    <source>
        <dbReference type="EMBL" id="KAA8533420.1"/>
    </source>
</evidence>
<feature type="signal peptide" evidence="2">
    <location>
        <begin position="1"/>
        <end position="31"/>
    </location>
</feature>
<name>A0A5J5AS64_9ASTE</name>
<evidence type="ECO:0000313" key="4">
    <source>
        <dbReference type="Proteomes" id="UP000325577"/>
    </source>
</evidence>
<sequence>MGLRSNASKCGFSLYLPLLVLVLLAVTRVSAQESVAETDKGKSNGSIKDLGRRSKSVDDYCQRDWR</sequence>
<evidence type="ECO:0000256" key="1">
    <source>
        <dbReference type="SAM" id="MobiDB-lite"/>
    </source>
</evidence>
<evidence type="ECO:0000256" key="2">
    <source>
        <dbReference type="SAM" id="SignalP"/>
    </source>
</evidence>
<keyword evidence="2" id="KW-0732">Signal</keyword>
<reference evidence="3 4" key="1">
    <citation type="submission" date="2019-09" db="EMBL/GenBank/DDBJ databases">
        <title>A chromosome-level genome assembly of the Chinese tupelo Nyssa sinensis.</title>
        <authorList>
            <person name="Yang X."/>
            <person name="Kang M."/>
            <person name="Yang Y."/>
            <person name="Xiong H."/>
            <person name="Wang M."/>
            <person name="Zhang Z."/>
            <person name="Wang Z."/>
            <person name="Wu H."/>
            <person name="Ma T."/>
            <person name="Liu J."/>
            <person name="Xi Z."/>
        </authorList>
    </citation>
    <scope>NUCLEOTIDE SEQUENCE [LARGE SCALE GENOMIC DNA]</scope>
    <source>
        <strain evidence="3">J267</strain>
        <tissue evidence="3">Leaf</tissue>
    </source>
</reference>